<organism evidence="1 2">
    <name type="scientific">Mycena albidolilacea</name>
    <dbReference type="NCBI Taxonomy" id="1033008"/>
    <lineage>
        <taxon>Eukaryota</taxon>
        <taxon>Fungi</taxon>
        <taxon>Dikarya</taxon>
        <taxon>Basidiomycota</taxon>
        <taxon>Agaricomycotina</taxon>
        <taxon>Agaricomycetes</taxon>
        <taxon>Agaricomycetidae</taxon>
        <taxon>Agaricales</taxon>
        <taxon>Marasmiineae</taxon>
        <taxon>Mycenaceae</taxon>
        <taxon>Mycena</taxon>
    </lineage>
</organism>
<gene>
    <name evidence="1" type="ORF">DFH08DRAFT_942562</name>
</gene>
<proteinExistence type="predicted"/>
<comment type="caution">
    <text evidence="1">The sequence shown here is derived from an EMBL/GenBank/DDBJ whole genome shotgun (WGS) entry which is preliminary data.</text>
</comment>
<dbReference type="AlphaFoldDB" id="A0AAD6ZE67"/>
<name>A0AAD6ZE67_9AGAR</name>
<dbReference type="EMBL" id="JARIHO010000057">
    <property type="protein sequence ID" value="KAJ7318482.1"/>
    <property type="molecule type" value="Genomic_DNA"/>
</dbReference>
<accession>A0AAD6ZE67</accession>
<dbReference type="Proteomes" id="UP001218218">
    <property type="component" value="Unassembled WGS sequence"/>
</dbReference>
<reference evidence="1" key="1">
    <citation type="submission" date="2023-03" db="EMBL/GenBank/DDBJ databases">
        <title>Massive genome expansion in bonnet fungi (Mycena s.s.) driven by repeated elements and novel gene families across ecological guilds.</title>
        <authorList>
            <consortium name="Lawrence Berkeley National Laboratory"/>
            <person name="Harder C.B."/>
            <person name="Miyauchi S."/>
            <person name="Viragh M."/>
            <person name="Kuo A."/>
            <person name="Thoen E."/>
            <person name="Andreopoulos B."/>
            <person name="Lu D."/>
            <person name="Skrede I."/>
            <person name="Drula E."/>
            <person name="Henrissat B."/>
            <person name="Morin E."/>
            <person name="Kohler A."/>
            <person name="Barry K."/>
            <person name="LaButti K."/>
            <person name="Morin E."/>
            <person name="Salamov A."/>
            <person name="Lipzen A."/>
            <person name="Mereny Z."/>
            <person name="Hegedus B."/>
            <person name="Baldrian P."/>
            <person name="Stursova M."/>
            <person name="Weitz H."/>
            <person name="Taylor A."/>
            <person name="Grigoriev I.V."/>
            <person name="Nagy L.G."/>
            <person name="Martin F."/>
            <person name="Kauserud H."/>
        </authorList>
    </citation>
    <scope>NUCLEOTIDE SEQUENCE</scope>
    <source>
        <strain evidence="1">CBHHK002</strain>
    </source>
</reference>
<protein>
    <submittedName>
        <fullName evidence="1">Uncharacterized protein</fullName>
    </submittedName>
</protein>
<keyword evidence="2" id="KW-1185">Reference proteome</keyword>
<sequence>MHINAHLSIRGPKVPQAIGRALSKKPELLHAVQYIAMSQTLHFKIHTVLGTGELPQISVHHKITKLGYLDSLRGIRILVTEVALSALQSGDWMNNYHNGHPPPVETAVSPLACYQKTAVSSTAVSVNGRIGALGTIRSAIPYLRYSVWDTPPYNVGNETMHEAAAMYFLAYLLHQTFDILIVAFSGVVQHDNTHQNRTMRPKNAEMSKLGPTMDNSERCLVSKAVTAQLSRLSHAVMEAAISFRGL</sequence>
<evidence type="ECO:0000313" key="1">
    <source>
        <dbReference type="EMBL" id="KAJ7318482.1"/>
    </source>
</evidence>
<evidence type="ECO:0000313" key="2">
    <source>
        <dbReference type="Proteomes" id="UP001218218"/>
    </source>
</evidence>